<dbReference type="AlphaFoldDB" id="A0A699UYI9"/>
<comment type="caution">
    <text evidence="2">The sequence shown here is derived from an EMBL/GenBank/DDBJ whole genome shotgun (WGS) entry which is preliminary data.</text>
</comment>
<feature type="non-terminal residue" evidence="2">
    <location>
        <position position="139"/>
    </location>
</feature>
<name>A0A699UYI9_TANCI</name>
<evidence type="ECO:0000313" key="2">
    <source>
        <dbReference type="EMBL" id="GFD28015.1"/>
    </source>
</evidence>
<gene>
    <name evidence="2" type="ORF">Tci_899984</name>
</gene>
<dbReference type="EMBL" id="BKCJ011381631">
    <property type="protein sequence ID" value="GFD28015.1"/>
    <property type="molecule type" value="Genomic_DNA"/>
</dbReference>
<reference evidence="2" key="1">
    <citation type="journal article" date="2019" name="Sci. Rep.">
        <title>Draft genome of Tanacetum cinerariifolium, the natural source of mosquito coil.</title>
        <authorList>
            <person name="Yamashiro T."/>
            <person name="Shiraishi A."/>
            <person name="Satake H."/>
            <person name="Nakayama K."/>
        </authorList>
    </citation>
    <scope>NUCLEOTIDE SEQUENCE</scope>
</reference>
<feature type="region of interest" description="Disordered" evidence="1">
    <location>
        <begin position="97"/>
        <end position="139"/>
    </location>
</feature>
<accession>A0A699UYI9</accession>
<proteinExistence type="predicted"/>
<organism evidence="2">
    <name type="scientific">Tanacetum cinerariifolium</name>
    <name type="common">Dalmatian daisy</name>
    <name type="synonym">Chrysanthemum cinerariifolium</name>
    <dbReference type="NCBI Taxonomy" id="118510"/>
    <lineage>
        <taxon>Eukaryota</taxon>
        <taxon>Viridiplantae</taxon>
        <taxon>Streptophyta</taxon>
        <taxon>Embryophyta</taxon>
        <taxon>Tracheophyta</taxon>
        <taxon>Spermatophyta</taxon>
        <taxon>Magnoliopsida</taxon>
        <taxon>eudicotyledons</taxon>
        <taxon>Gunneridae</taxon>
        <taxon>Pentapetalae</taxon>
        <taxon>asterids</taxon>
        <taxon>campanulids</taxon>
        <taxon>Asterales</taxon>
        <taxon>Asteraceae</taxon>
        <taxon>Asteroideae</taxon>
        <taxon>Anthemideae</taxon>
        <taxon>Anthemidinae</taxon>
        <taxon>Tanacetum</taxon>
    </lineage>
</organism>
<evidence type="ECO:0000256" key="1">
    <source>
        <dbReference type="SAM" id="MobiDB-lite"/>
    </source>
</evidence>
<feature type="non-terminal residue" evidence="2">
    <location>
        <position position="1"/>
    </location>
</feature>
<sequence>VTTEPLPTVIPSDTPPLKQYTKRTKIAQSLVLPPVADKPVSPLRDDSQGSMQYKLTELTDLCTRLQRQQTEMALKINAQELEISQLKARVKLLEDRDGGGIAQSGEDAPIKGMNLDEGEAAAVETSTERGSDDIEEMVT</sequence>
<protein>
    <submittedName>
        <fullName evidence="2">Uncharacterized protein</fullName>
    </submittedName>
</protein>